<dbReference type="STRING" id="1798683.A3C90_04775"/>
<evidence type="ECO:0000313" key="5">
    <source>
        <dbReference type="Proteomes" id="UP000177457"/>
    </source>
</evidence>
<dbReference type="InterPro" id="IPR004821">
    <property type="entry name" value="Cyt_trans-like"/>
</dbReference>
<dbReference type="SUPFAM" id="SSF52374">
    <property type="entry name" value="Nucleotidylyl transferase"/>
    <property type="match status" value="1"/>
</dbReference>
<feature type="domain" description="Cytidyltransferase-like" evidence="3">
    <location>
        <begin position="6"/>
        <end position="99"/>
    </location>
</feature>
<evidence type="ECO:0000256" key="2">
    <source>
        <dbReference type="ARBA" id="ARBA00022695"/>
    </source>
</evidence>
<evidence type="ECO:0000256" key="1">
    <source>
        <dbReference type="ARBA" id="ARBA00022679"/>
    </source>
</evidence>
<organism evidence="4 5">
    <name type="scientific">Candidatus Magasanikbacteria bacterium RIFCSPHIGHO2_02_FULL_51_14</name>
    <dbReference type="NCBI Taxonomy" id="1798683"/>
    <lineage>
        <taxon>Bacteria</taxon>
        <taxon>Candidatus Magasanikiibacteriota</taxon>
    </lineage>
</organism>
<comment type="caution">
    <text evidence="4">The sequence shown here is derived from an EMBL/GenBank/DDBJ whole genome shotgun (WGS) entry which is preliminary data.</text>
</comment>
<dbReference type="Gene3D" id="3.40.50.620">
    <property type="entry name" value="HUPs"/>
    <property type="match status" value="1"/>
</dbReference>
<keyword evidence="1" id="KW-0808">Transferase</keyword>
<gene>
    <name evidence="4" type="ORF">A3C90_04775</name>
</gene>
<protein>
    <recommendedName>
        <fullName evidence="3">Cytidyltransferase-like domain-containing protein</fullName>
    </recommendedName>
</protein>
<sequence length="138" mass="15723">MKTVLVFGTFDFLHIGHISFLKKAKSLGDRLVVVITRDRIVKRLKGRPPIHSERERKTIIEHVDIVDSAVLGDATLSRYAVLKRLRPDILALGYDQIELKADILAFFHKHDMHMQMATIPPYNPDGRKSSKIKKALAL</sequence>
<dbReference type="PANTHER" id="PTHR43793">
    <property type="entry name" value="FAD SYNTHASE"/>
    <property type="match status" value="1"/>
</dbReference>
<reference evidence="4 5" key="1">
    <citation type="journal article" date="2016" name="Nat. Commun.">
        <title>Thousands of microbial genomes shed light on interconnected biogeochemical processes in an aquifer system.</title>
        <authorList>
            <person name="Anantharaman K."/>
            <person name="Brown C.T."/>
            <person name="Hug L.A."/>
            <person name="Sharon I."/>
            <person name="Castelle C.J."/>
            <person name="Probst A.J."/>
            <person name="Thomas B.C."/>
            <person name="Singh A."/>
            <person name="Wilkins M.J."/>
            <person name="Karaoz U."/>
            <person name="Brodie E.L."/>
            <person name="Williams K.H."/>
            <person name="Hubbard S.S."/>
            <person name="Banfield J.F."/>
        </authorList>
    </citation>
    <scope>NUCLEOTIDE SEQUENCE [LARGE SCALE GENOMIC DNA]</scope>
</reference>
<evidence type="ECO:0000259" key="3">
    <source>
        <dbReference type="Pfam" id="PF01467"/>
    </source>
</evidence>
<dbReference type="EMBL" id="MFQE01000069">
    <property type="protein sequence ID" value="OGH69671.1"/>
    <property type="molecule type" value="Genomic_DNA"/>
</dbReference>
<keyword evidence="2" id="KW-0548">Nucleotidyltransferase</keyword>
<dbReference type="InterPro" id="IPR050385">
    <property type="entry name" value="Archaeal_FAD_synthase"/>
</dbReference>
<dbReference type="GO" id="GO:0016779">
    <property type="term" value="F:nucleotidyltransferase activity"/>
    <property type="evidence" value="ECO:0007669"/>
    <property type="project" value="UniProtKB-KW"/>
</dbReference>
<evidence type="ECO:0000313" key="4">
    <source>
        <dbReference type="EMBL" id="OGH69671.1"/>
    </source>
</evidence>
<dbReference type="PANTHER" id="PTHR43793:SF1">
    <property type="entry name" value="FAD SYNTHASE"/>
    <property type="match status" value="1"/>
</dbReference>
<proteinExistence type="predicted"/>
<dbReference type="Pfam" id="PF01467">
    <property type="entry name" value="CTP_transf_like"/>
    <property type="match status" value="1"/>
</dbReference>
<dbReference type="NCBIfam" id="TIGR00125">
    <property type="entry name" value="cyt_tran_rel"/>
    <property type="match status" value="1"/>
</dbReference>
<dbReference type="Proteomes" id="UP000177457">
    <property type="component" value="Unassembled WGS sequence"/>
</dbReference>
<name>A0A1F6MDE5_9BACT</name>
<accession>A0A1F6MDE5</accession>
<dbReference type="AlphaFoldDB" id="A0A1F6MDE5"/>
<dbReference type="InterPro" id="IPR014729">
    <property type="entry name" value="Rossmann-like_a/b/a_fold"/>
</dbReference>